<name>A0A5C3LX69_9AGAR</name>
<evidence type="ECO:0000313" key="2">
    <source>
        <dbReference type="EMBL" id="TFK37137.1"/>
    </source>
</evidence>
<sequence length="507" mass="56735">MKSRIPHSKPSGSSSSKPAASKSSKATSSKHPTLEPSQQEIHSETRIRTIHTKLASCGLPGTISEAELAAVANGAFLDILEFVCEHLRGRRGVAGSRSVIHAARKERARSRVKHPDDMLRSTSEKAASAFRAAEKSVCVYREQLEERMRGLQGSEEKEKELKNRISGKRKISLLLDVLEQRERLRTRRFEEVGKIIRELRTKVHSRSALPDIPPLPSLSTTKTTARYRTSHVRETLTSLHVHHLRVSRLLHPRHPNTGGSGASEDLLIQRLRRALGKHTKSAGEADGVVERLLDLARRKARTRVRMTCSEQKEEAGREELNEKTHHAGKKERELQDLLNRAVGLAFSSEHAIESISHFLRETAPMLRSSLKAEGVQTRGYVDVLRDHIQPSEDKREKGKEEFTVKVKSLLGMYGAAPEVLAKEVERILQRTHARASFLSSAGLPSPRPLPEEQQWMIAAHHSNEHAANEHAVKLLTRKIAKGEYGRGLGKQIENVLGEAKTLIDMPR</sequence>
<feature type="region of interest" description="Disordered" evidence="1">
    <location>
        <begin position="306"/>
        <end position="331"/>
    </location>
</feature>
<dbReference type="AlphaFoldDB" id="A0A5C3LX69"/>
<dbReference type="EMBL" id="ML213610">
    <property type="protein sequence ID" value="TFK37137.1"/>
    <property type="molecule type" value="Genomic_DNA"/>
</dbReference>
<organism evidence="2 3">
    <name type="scientific">Crucibulum laeve</name>
    <dbReference type="NCBI Taxonomy" id="68775"/>
    <lineage>
        <taxon>Eukaryota</taxon>
        <taxon>Fungi</taxon>
        <taxon>Dikarya</taxon>
        <taxon>Basidiomycota</taxon>
        <taxon>Agaricomycotina</taxon>
        <taxon>Agaricomycetes</taxon>
        <taxon>Agaricomycetidae</taxon>
        <taxon>Agaricales</taxon>
        <taxon>Agaricineae</taxon>
        <taxon>Nidulariaceae</taxon>
        <taxon>Crucibulum</taxon>
    </lineage>
</organism>
<reference evidence="2 3" key="1">
    <citation type="journal article" date="2019" name="Nat. Ecol. Evol.">
        <title>Megaphylogeny resolves global patterns of mushroom evolution.</title>
        <authorList>
            <person name="Varga T."/>
            <person name="Krizsan K."/>
            <person name="Foldi C."/>
            <person name="Dima B."/>
            <person name="Sanchez-Garcia M."/>
            <person name="Sanchez-Ramirez S."/>
            <person name="Szollosi G.J."/>
            <person name="Szarkandi J.G."/>
            <person name="Papp V."/>
            <person name="Albert L."/>
            <person name="Andreopoulos W."/>
            <person name="Angelini C."/>
            <person name="Antonin V."/>
            <person name="Barry K.W."/>
            <person name="Bougher N.L."/>
            <person name="Buchanan P."/>
            <person name="Buyck B."/>
            <person name="Bense V."/>
            <person name="Catcheside P."/>
            <person name="Chovatia M."/>
            <person name="Cooper J."/>
            <person name="Damon W."/>
            <person name="Desjardin D."/>
            <person name="Finy P."/>
            <person name="Geml J."/>
            <person name="Haridas S."/>
            <person name="Hughes K."/>
            <person name="Justo A."/>
            <person name="Karasinski D."/>
            <person name="Kautmanova I."/>
            <person name="Kiss B."/>
            <person name="Kocsube S."/>
            <person name="Kotiranta H."/>
            <person name="LaButti K.M."/>
            <person name="Lechner B.E."/>
            <person name="Liimatainen K."/>
            <person name="Lipzen A."/>
            <person name="Lukacs Z."/>
            <person name="Mihaltcheva S."/>
            <person name="Morgado L.N."/>
            <person name="Niskanen T."/>
            <person name="Noordeloos M.E."/>
            <person name="Ohm R.A."/>
            <person name="Ortiz-Santana B."/>
            <person name="Ovrebo C."/>
            <person name="Racz N."/>
            <person name="Riley R."/>
            <person name="Savchenko A."/>
            <person name="Shiryaev A."/>
            <person name="Soop K."/>
            <person name="Spirin V."/>
            <person name="Szebenyi C."/>
            <person name="Tomsovsky M."/>
            <person name="Tulloss R.E."/>
            <person name="Uehling J."/>
            <person name="Grigoriev I.V."/>
            <person name="Vagvolgyi C."/>
            <person name="Papp T."/>
            <person name="Martin F.M."/>
            <person name="Miettinen O."/>
            <person name="Hibbett D.S."/>
            <person name="Nagy L.G."/>
        </authorList>
    </citation>
    <scope>NUCLEOTIDE SEQUENCE [LARGE SCALE GENOMIC DNA]</scope>
    <source>
        <strain evidence="2 3">CBS 166.37</strain>
    </source>
</reference>
<feature type="compositionally biased region" description="Low complexity" evidence="1">
    <location>
        <begin position="8"/>
        <end position="30"/>
    </location>
</feature>
<feature type="compositionally biased region" description="Basic and acidic residues" evidence="1">
    <location>
        <begin position="310"/>
        <end position="331"/>
    </location>
</feature>
<dbReference type="STRING" id="68775.A0A5C3LX69"/>
<gene>
    <name evidence="2" type="ORF">BDQ12DRAFT_713746</name>
</gene>
<protein>
    <submittedName>
        <fullName evidence="2">Uncharacterized protein</fullName>
    </submittedName>
</protein>
<evidence type="ECO:0000256" key="1">
    <source>
        <dbReference type="SAM" id="MobiDB-lite"/>
    </source>
</evidence>
<accession>A0A5C3LX69</accession>
<proteinExistence type="predicted"/>
<feature type="region of interest" description="Disordered" evidence="1">
    <location>
        <begin position="1"/>
        <end position="43"/>
    </location>
</feature>
<keyword evidence="3" id="KW-1185">Reference proteome</keyword>
<evidence type="ECO:0000313" key="3">
    <source>
        <dbReference type="Proteomes" id="UP000308652"/>
    </source>
</evidence>
<dbReference type="Proteomes" id="UP000308652">
    <property type="component" value="Unassembled WGS sequence"/>
</dbReference>
<dbReference type="OrthoDB" id="3256901at2759"/>